<dbReference type="EMBL" id="ATDL01000012">
    <property type="protein sequence ID" value="ERJ59996.1"/>
    <property type="molecule type" value="Genomic_DNA"/>
</dbReference>
<evidence type="ECO:0000313" key="2">
    <source>
        <dbReference type="EMBL" id="ERJ59996.1"/>
    </source>
</evidence>
<sequence>MISASYNIKEVVMDMNKYKRDYKFRSDEGTDSGKSMKWLIIIGGLVVVALAYFIG</sequence>
<name>U2HE08_9SPHI</name>
<dbReference type="Proteomes" id="UP000016584">
    <property type="component" value="Unassembled WGS sequence"/>
</dbReference>
<keyword evidence="1" id="KW-1133">Transmembrane helix</keyword>
<reference evidence="2 3" key="1">
    <citation type="journal article" date="2013" name="Genome Announc.">
        <title>The Draft Genome Sequence of Sphingomonas paucimobilis Strain HER1398 (Proteobacteria), Host to the Giant PAU Phage, Indicates That It Is a Member of the Genus Sphingobacterium (Bacteroidetes).</title>
        <authorList>
            <person name="White R.A.III."/>
            <person name="Suttle C.A."/>
        </authorList>
    </citation>
    <scope>NUCLEOTIDE SEQUENCE [LARGE SCALE GENOMIC DNA]</scope>
    <source>
        <strain evidence="2 3">HER1398</strain>
    </source>
</reference>
<proteinExistence type="predicted"/>
<evidence type="ECO:0000256" key="1">
    <source>
        <dbReference type="SAM" id="Phobius"/>
    </source>
</evidence>
<keyword evidence="3" id="KW-1185">Reference proteome</keyword>
<evidence type="ECO:0000313" key="3">
    <source>
        <dbReference type="Proteomes" id="UP000016584"/>
    </source>
</evidence>
<dbReference type="STRING" id="1346330.M472_14600"/>
<keyword evidence="1" id="KW-0472">Membrane</keyword>
<comment type="caution">
    <text evidence="2">The sequence shown here is derived from an EMBL/GenBank/DDBJ whole genome shotgun (WGS) entry which is preliminary data.</text>
</comment>
<dbReference type="PATRIC" id="fig|1346330.5.peg.1636"/>
<organism evidence="2 3">
    <name type="scientific">Sphingobacterium paucimobilis HER1398</name>
    <dbReference type="NCBI Taxonomy" id="1346330"/>
    <lineage>
        <taxon>Bacteria</taxon>
        <taxon>Pseudomonadati</taxon>
        <taxon>Bacteroidota</taxon>
        <taxon>Sphingobacteriia</taxon>
        <taxon>Sphingobacteriales</taxon>
        <taxon>Sphingobacteriaceae</taxon>
        <taxon>Sphingobacterium</taxon>
    </lineage>
</organism>
<gene>
    <name evidence="2" type="ORF">M472_14600</name>
</gene>
<feature type="transmembrane region" description="Helical" evidence="1">
    <location>
        <begin position="36"/>
        <end position="54"/>
    </location>
</feature>
<accession>U2HE08</accession>
<protein>
    <submittedName>
        <fullName evidence="2">Uncharacterized protein</fullName>
    </submittedName>
</protein>
<dbReference type="AlphaFoldDB" id="U2HE08"/>
<keyword evidence="1" id="KW-0812">Transmembrane</keyword>